<evidence type="ECO:0000256" key="9">
    <source>
        <dbReference type="ARBA" id="ARBA00038592"/>
    </source>
</evidence>
<evidence type="ECO:0000256" key="2">
    <source>
        <dbReference type="ARBA" id="ARBA00022723"/>
    </source>
</evidence>
<sequence>MYIVSDYGKLVKYGDVLQLKKGDDIYKTIFPFKTEQLIIMGNIEITSPALRMIMYHNIDAVFLGNNGKFNGKITFQDGKSKNVFLRQKQYKLLDDADFCLKIAKSIVSSKLQNQYSFMQRIKRKRDSDPSITKNIDNMKNITDAVSESKDIEQLRGYEGLGSKYFFDVFKYAIDPEWAKFNGRNRRPPKDSVNAILSLLYTLVLFRIDAALESAGLDSYVGYFHSLDYGRKALALDLMEEYRTPIADTLTAAIFNLGVLEKEDFEETIFSKNSEEFPLEVEADGDEEKDDNKFISPEARGVLLTKDGIRKVLAQFERKLDTEAYYPLLEKNITYKDLFFEQAKHFRMVINGEESNYKPLTQR</sequence>
<keyword evidence="4 10" id="KW-0378">Hydrolase</keyword>
<comment type="function">
    <text evidence="10">CRISPR (clustered regularly interspaced short palindromic repeat), is an adaptive immune system that provides protection against mobile genetic elements (viruses, transposable elements and conjugative plasmids). CRISPR clusters contain spacers, sequences complementary to antecedent mobile elements, and target invading nucleic acids. CRISPR clusters are transcribed and processed into CRISPR RNA (crRNA). Acts as a dsDNA endonuclease. Involved in the integration of spacer DNA into the CRISPR cassette.</text>
</comment>
<comment type="similarity">
    <text evidence="10">Belongs to the CRISPR-associated endonuclease Cas1 family.</text>
</comment>
<comment type="subunit">
    <text evidence="9 10">Homodimer, forms a heterotetramer with a Cas2 homodimer.</text>
</comment>
<evidence type="ECO:0000313" key="11">
    <source>
        <dbReference type="EMBL" id="RZD19497.1"/>
    </source>
</evidence>
<keyword evidence="5 10" id="KW-0460">Magnesium</keyword>
<dbReference type="Pfam" id="PF01867">
    <property type="entry name" value="Cas_Cas1"/>
    <property type="match status" value="1"/>
</dbReference>
<dbReference type="PANTHER" id="PTHR34353">
    <property type="entry name" value="CRISPR-ASSOCIATED ENDONUCLEASE CAS1 1"/>
    <property type="match status" value="1"/>
</dbReference>
<evidence type="ECO:0000256" key="4">
    <source>
        <dbReference type="ARBA" id="ARBA00022801"/>
    </source>
</evidence>
<dbReference type="CDD" id="cd09634">
    <property type="entry name" value="Cas1_I-II-III"/>
    <property type="match status" value="1"/>
</dbReference>
<dbReference type="EMBL" id="SGBB01000001">
    <property type="protein sequence ID" value="RZD19497.1"/>
    <property type="molecule type" value="Genomic_DNA"/>
</dbReference>
<feature type="binding site" evidence="10">
    <location>
        <position position="239"/>
    </location>
    <ligand>
        <name>Mn(2+)</name>
        <dbReference type="ChEBI" id="CHEBI:29035"/>
    </ligand>
</feature>
<dbReference type="Gene3D" id="1.20.120.920">
    <property type="entry name" value="CRISPR-associated endonuclease Cas1, C-terminal domain"/>
    <property type="match status" value="1"/>
</dbReference>
<keyword evidence="2 10" id="KW-0479">Metal-binding</keyword>
<dbReference type="GO" id="GO:0004519">
    <property type="term" value="F:endonuclease activity"/>
    <property type="evidence" value="ECO:0007669"/>
    <property type="project" value="UniProtKB-UniRule"/>
</dbReference>
<evidence type="ECO:0000256" key="5">
    <source>
        <dbReference type="ARBA" id="ARBA00022842"/>
    </source>
</evidence>
<reference evidence="11 12" key="1">
    <citation type="journal article" date="2019" name="ISME J.">
        <title>Insights into ecological role of a new deltaproteobacterial order Candidatus Acidulodesulfobacterales by metagenomics and metatranscriptomics.</title>
        <authorList>
            <person name="Tan S."/>
            <person name="Liu J."/>
            <person name="Fang Y."/>
            <person name="Hedlund B.P."/>
            <person name="Lian Z.H."/>
            <person name="Huang L.Y."/>
            <person name="Li J.T."/>
            <person name="Huang L.N."/>
            <person name="Li W.J."/>
            <person name="Jiang H.C."/>
            <person name="Dong H.L."/>
            <person name="Shu W.S."/>
        </authorList>
    </citation>
    <scope>NUCLEOTIDE SEQUENCE [LARGE SCALE GENOMIC DNA]</scope>
    <source>
        <strain evidence="11">AP1</strain>
    </source>
</reference>
<dbReference type="InterPro" id="IPR002729">
    <property type="entry name" value="CRISPR-assoc_Cas1"/>
</dbReference>
<feature type="binding site" evidence="10">
    <location>
        <position position="158"/>
    </location>
    <ligand>
        <name>Mn(2+)</name>
        <dbReference type="ChEBI" id="CHEBI:29035"/>
    </ligand>
</feature>
<accession>A0A519BQD5</accession>
<evidence type="ECO:0000256" key="8">
    <source>
        <dbReference type="ARBA" id="ARBA00023211"/>
    </source>
</evidence>
<dbReference type="HAMAP" id="MF_01470">
    <property type="entry name" value="Cas1"/>
    <property type="match status" value="1"/>
</dbReference>
<evidence type="ECO:0000256" key="10">
    <source>
        <dbReference type="HAMAP-Rule" id="MF_01470"/>
    </source>
</evidence>
<dbReference type="InterPro" id="IPR042206">
    <property type="entry name" value="CRISPR-assoc_Cas1_C"/>
</dbReference>
<comment type="caution">
    <text evidence="11">The sequence shown here is derived from an EMBL/GenBank/DDBJ whole genome shotgun (WGS) entry which is preliminary data.</text>
</comment>
<evidence type="ECO:0000313" key="12">
    <source>
        <dbReference type="Proteomes" id="UP000319296"/>
    </source>
</evidence>
<keyword evidence="1 10" id="KW-0540">Nuclease</keyword>
<dbReference type="Proteomes" id="UP000319296">
    <property type="component" value="Unassembled WGS sequence"/>
</dbReference>
<evidence type="ECO:0000256" key="3">
    <source>
        <dbReference type="ARBA" id="ARBA00022759"/>
    </source>
</evidence>
<keyword evidence="8 10" id="KW-0464">Manganese</keyword>
<feature type="binding site" evidence="10">
    <location>
        <position position="224"/>
    </location>
    <ligand>
        <name>Mn(2+)</name>
        <dbReference type="ChEBI" id="CHEBI:29035"/>
    </ligand>
</feature>
<organism evidence="11 12">
    <name type="scientific">Candidatus Acididesulfobacter diazotrophicus</name>
    <dbReference type="NCBI Taxonomy" id="2597226"/>
    <lineage>
        <taxon>Bacteria</taxon>
        <taxon>Deltaproteobacteria</taxon>
        <taxon>Candidatus Acidulodesulfobacterales</taxon>
        <taxon>Candidatus Acididesulfobacter</taxon>
    </lineage>
</organism>
<dbReference type="GO" id="GO:0051607">
    <property type="term" value="P:defense response to virus"/>
    <property type="evidence" value="ECO:0007669"/>
    <property type="project" value="UniProtKB-UniRule"/>
</dbReference>
<proteinExistence type="inferred from homology"/>
<dbReference type="GO" id="GO:0043571">
    <property type="term" value="P:maintenance of CRISPR repeat elements"/>
    <property type="evidence" value="ECO:0007669"/>
    <property type="project" value="UniProtKB-UniRule"/>
</dbReference>
<dbReference type="EC" id="3.1.-.-" evidence="10"/>
<dbReference type="GO" id="GO:0046872">
    <property type="term" value="F:metal ion binding"/>
    <property type="evidence" value="ECO:0007669"/>
    <property type="project" value="UniProtKB-UniRule"/>
</dbReference>
<evidence type="ECO:0000256" key="1">
    <source>
        <dbReference type="ARBA" id="ARBA00022722"/>
    </source>
</evidence>
<dbReference type="GO" id="GO:0016787">
    <property type="term" value="F:hydrolase activity"/>
    <property type="evidence" value="ECO:0007669"/>
    <property type="project" value="UniProtKB-KW"/>
</dbReference>
<name>A0A519BQD5_9DELT</name>
<dbReference type="PANTHER" id="PTHR34353:SF2">
    <property type="entry name" value="CRISPR-ASSOCIATED ENDONUCLEASE CAS1 1"/>
    <property type="match status" value="1"/>
</dbReference>
<dbReference type="AlphaFoldDB" id="A0A519BQD5"/>
<dbReference type="InterPro" id="IPR042211">
    <property type="entry name" value="CRISPR-assoc_Cas1_N"/>
</dbReference>
<dbReference type="InterPro" id="IPR050646">
    <property type="entry name" value="Cas1"/>
</dbReference>
<keyword evidence="7 10" id="KW-0238">DNA-binding</keyword>
<keyword evidence="3 10" id="KW-0255">Endonuclease</keyword>
<dbReference type="GO" id="GO:0003677">
    <property type="term" value="F:DNA binding"/>
    <property type="evidence" value="ECO:0007669"/>
    <property type="project" value="UniProtKB-KW"/>
</dbReference>
<evidence type="ECO:0000256" key="6">
    <source>
        <dbReference type="ARBA" id="ARBA00023118"/>
    </source>
</evidence>
<evidence type="ECO:0000256" key="7">
    <source>
        <dbReference type="ARBA" id="ARBA00023125"/>
    </source>
</evidence>
<protein>
    <recommendedName>
        <fullName evidence="10">CRISPR-associated endonuclease Cas1</fullName>
        <ecNumber evidence="10">3.1.-.-</ecNumber>
    </recommendedName>
</protein>
<dbReference type="Gene3D" id="3.100.10.20">
    <property type="entry name" value="CRISPR-associated endonuclease Cas1, N-terminal domain"/>
    <property type="match status" value="1"/>
</dbReference>
<gene>
    <name evidence="10 11" type="primary">cas1</name>
    <name evidence="11" type="ORF">EVG15_01035</name>
</gene>
<keyword evidence="6 10" id="KW-0051">Antiviral defense</keyword>
<comment type="cofactor">
    <cofactor evidence="10">
        <name>Mg(2+)</name>
        <dbReference type="ChEBI" id="CHEBI:18420"/>
    </cofactor>
    <cofactor evidence="10">
        <name>Mn(2+)</name>
        <dbReference type="ChEBI" id="CHEBI:29035"/>
    </cofactor>
</comment>
<dbReference type="NCBIfam" id="TIGR00287">
    <property type="entry name" value="cas1"/>
    <property type="match status" value="1"/>
</dbReference>